<evidence type="ECO:0000313" key="12">
    <source>
        <dbReference type="Ensembl" id="ENSATEP00000074593.1"/>
    </source>
</evidence>
<dbReference type="Proteomes" id="UP000265040">
    <property type="component" value="Chromosome 2"/>
</dbReference>
<dbReference type="Pfam" id="PF00047">
    <property type="entry name" value="ig"/>
    <property type="match status" value="1"/>
</dbReference>
<dbReference type="PROSITE" id="PS51257">
    <property type="entry name" value="PROKAR_LIPOPROTEIN"/>
    <property type="match status" value="1"/>
</dbReference>
<keyword evidence="8" id="KW-0393">Immunoglobulin domain</keyword>
<dbReference type="InterPro" id="IPR013106">
    <property type="entry name" value="Ig_V-set"/>
</dbReference>
<keyword evidence="4" id="KW-0677">Repeat</keyword>
<evidence type="ECO:0000256" key="6">
    <source>
        <dbReference type="ARBA" id="ARBA00023136"/>
    </source>
</evidence>
<feature type="signal peptide" evidence="10">
    <location>
        <begin position="1"/>
        <end position="22"/>
    </location>
</feature>
<feature type="domain" description="Ig-like" evidence="11">
    <location>
        <begin position="422"/>
        <end position="548"/>
    </location>
</feature>
<feature type="domain" description="Ig-like" evidence="11">
    <location>
        <begin position="291"/>
        <end position="385"/>
    </location>
</feature>
<dbReference type="SMART" id="SM00406">
    <property type="entry name" value="IGv"/>
    <property type="match status" value="4"/>
</dbReference>
<feature type="domain" description="Ig-like" evidence="11">
    <location>
        <begin position="145"/>
        <end position="247"/>
    </location>
</feature>
<dbReference type="Pfam" id="PF07686">
    <property type="entry name" value="V-set"/>
    <property type="match status" value="2"/>
</dbReference>
<evidence type="ECO:0000256" key="2">
    <source>
        <dbReference type="ARBA" id="ARBA00022692"/>
    </source>
</evidence>
<keyword evidence="13" id="KW-1185">Reference proteome</keyword>
<dbReference type="InterPro" id="IPR003599">
    <property type="entry name" value="Ig_sub"/>
</dbReference>
<name>A0AAQ6IM22_ANATE</name>
<keyword evidence="5 9" id="KW-1133">Transmembrane helix</keyword>
<dbReference type="InterPro" id="IPR013151">
    <property type="entry name" value="Immunoglobulin_dom"/>
</dbReference>
<keyword evidence="2 9" id="KW-0812">Transmembrane</keyword>
<dbReference type="CTD" id="101884699"/>
<evidence type="ECO:0000256" key="4">
    <source>
        <dbReference type="ARBA" id="ARBA00022737"/>
    </source>
</evidence>
<comment type="subcellular location">
    <subcellularLocation>
        <location evidence="1">Membrane</location>
        <topology evidence="1">Single-pass membrane protein</topology>
    </subcellularLocation>
</comment>
<dbReference type="RefSeq" id="XP_026218158.1">
    <property type="nucleotide sequence ID" value="XM_026362373.1"/>
</dbReference>
<evidence type="ECO:0000256" key="10">
    <source>
        <dbReference type="SAM" id="SignalP"/>
    </source>
</evidence>
<feature type="domain" description="Ig-like" evidence="11">
    <location>
        <begin position="22"/>
        <end position="132"/>
    </location>
</feature>
<dbReference type="GeneID" id="113163619"/>
<reference evidence="12" key="3">
    <citation type="submission" date="2025-09" db="UniProtKB">
        <authorList>
            <consortium name="Ensembl"/>
        </authorList>
    </citation>
    <scope>IDENTIFICATION</scope>
</reference>
<evidence type="ECO:0000256" key="5">
    <source>
        <dbReference type="ARBA" id="ARBA00022989"/>
    </source>
</evidence>
<evidence type="ECO:0000256" key="1">
    <source>
        <dbReference type="ARBA" id="ARBA00004167"/>
    </source>
</evidence>
<keyword evidence="7" id="KW-1015">Disulfide bond</keyword>
<dbReference type="InterPro" id="IPR013783">
    <property type="entry name" value="Ig-like_fold"/>
</dbReference>
<dbReference type="PROSITE" id="PS50835">
    <property type="entry name" value="IG_LIKE"/>
    <property type="match status" value="5"/>
</dbReference>
<dbReference type="GeneTree" id="ENSGT00940000158367"/>
<evidence type="ECO:0000256" key="9">
    <source>
        <dbReference type="SAM" id="Phobius"/>
    </source>
</evidence>
<dbReference type="Ensembl" id="ENSATET00000079278.1">
    <property type="protein sequence ID" value="ENSATEP00000074593.1"/>
    <property type="gene ID" value="ENSATEG00000019582.3"/>
</dbReference>
<protein>
    <recommendedName>
        <fullName evidence="11">Ig-like domain-containing protein</fullName>
    </recommendedName>
</protein>
<keyword evidence="6 9" id="KW-0472">Membrane</keyword>
<dbReference type="Gene3D" id="2.60.40.10">
    <property type="entry name" value="Immunoglobulins"/>
    <property type="match status" value="5"/>
</dbReference>
<evidence type="ECO:0000313" key="13">
    <source>
        <dbReference type="Proteomes" id="UP000265040"/>
    </source>
</evidence>
<reference evidence="12 13" key="1">
    <citation type="submission" date="2021-04" db="EMBL/GenBank/DDBJ databases">
        <authorList>
            <consortium name="Wellcome Sanger Institute Data Sharing"/>
        </authorList>
    </citation>
    <scope>NUCLEOTIDE SEQUENCE [LARGE SCALE GENOMIC DNA]</scope>
</reference>
<evidence type="ECO:0000256" key="8">
    <source>
        <dbReference type="ARBA" id="ARBA00023319"/>
    </source>
</evidence>
<evidence type="ECO:0000256" key="7">
    <source>
        <dbReference type="ARBA" id="ARBA00023157"/>
    </source>
</evidence>
<organism evidence="12 13">
    <name type="scientific">Anabas testudineus</name>
    <name type="common">Climbing perch</name>
    <name type="synonym">Anthias testudineus</name>
    <dbReference type="NCBI Taxonomy" id="64144"/>
    <lineage>
        <taxon>Eukaryota</taxon>
        <taxon>Metazoa</taxon>
        <taxon>Chordata</taxon>
        <taxon>Craniata</taxon>
        <taxon>Vertebrata</taxon>
        <taxon>Euteleostomi</taxon>
        <taxon>Actinopterygii</taxon>
        <taxon>Neopterygii</taxon>
        <taxon>Teleostei</taxon>
        <taxon>Neoteleostei</taxon>
        <taxon>Acanthomorphata</taxon>
        <taxon>Anabantaria</taxon>
        <taxon>Anabantiformes</taxon>
        <taxon>Anabantoidei</taxon>
        <taxon>Anabantidae</taxon>
        <taxon>Anabas</taxon>
    </lineage>
</organism>
<dbReference type="PANTHER" id="PTHR12207">
    <property type="entry name" value="V-SET AND TRANSMEMBRANE DOMAIN-CONTAINING PROTEIN"/>
    <property type="match status" value="1"/>
</dbReference>
<feature type="transmembrane region" description="Helical" evidence="9">
    <location>
        <begin position="844"/>
        <end position="870"/>
    </location>
</feature>
<keyword evidence="3 10" id="KW-0732">Signal</keyword>
<dbReference type="CDD" id="cd00096">
    <property type="entry name" value="Ig"/>
    <property type="match status" value="1"/>
</dbReference>
<dbReference type="GO" id="GO:0016020">
    <property type="term" value="C:membrane"/>
    <property type="evidence" value="ECO:0007669"/>
    <property type="project" value="UniProtKB-SubCell"/>
</dbReference>
<evidence type="ECO:0000256" key="3">
    <source>
        <dbReference type="ARBA" id="ARBA00022729"/>
    </source>
</evidence>
<reference evidence="12" key="2">
    <citation type="submission" date="2025-08" db="UniProtKB">
        <authorList>
            <consortium name="Ensembl"/>
        </authorList>
    </citation>
    <scope>IDENTIFICATION</scope>
</reference>
<feature type="domain" description="Ig-like" evidence="11">
    <location>
        <begin position="699"/>
        <end position="824"/>
    </location>
</feature>
<dbReference type="AlphaFoldDB" id="A0AAQ6IM22"/>
<evidence type="ECO:0000259" key="11">
    <source>
        <dbReference type="PROSITE" id="PS50835"/>
    </source>
</evidence>
<dbReference type="SMART" id="SM00409">
    <property type="entry name" value="IG"/>
    <property type="match status" value="6"/>
</dbReference>
<proteinExistence type="predicted"/>
<sequence length="889" mass="95857">MTMDKCVVTVVFGLLMLGGCLTRVVKVPTGPLIRVAGQPVSIRCDVNDYSGPSEQDFDWMISKTVKGDTKIKIISTFDTSYSDPSFSQRVASGDISVVRLADNEVELKVAEVKPQDAGFYWCQTPSTDSVISGNYDAQVQLIVIPNTLEVSPQTLPPEVPEGNDITLSCNVTRALTYSTYLSVTWSMKSGVTSEDILTFGPEGEVVTGGKFARRYTDGGIRLVPGKNGLFELVISRVTTLDTGTYTCSGTEWTHENDNWIKIVESTKEMGTVKVIPTGQSLSVIASSSSSPSSTSLLLSPGNTLTLLCSVSADNLPALALEVTWLANDRDLITMERSGVVIANTSSSGAQGKRGQASLERTGAGQYRLGVRGVSGEDGGEYTCRVRAFIDKGGKSAGGGGRWHMAAEKKSSPVVVKVSEIKPNFTLTLAPVQNPQMTAEPTELACNVTNIVHLPVGGRLGVAWEHTPLPGDDPQASQPVGSLDGNGNLLPGPTYSDRLKSGVISLSRVQPNTFKLQILRTQEIDMGQYVCTVSAWTLSSQGDMVKTVEYKSSPVTVRWDAKHPSLNVVAKRIREASAGGSTFEMSCTVSTQNLGEAGYSVLIQSQESLGSTVRTIMTLSPDNVVQHGGATDPNRRDSLVLTKSGPAEFRFRLAGVQLTDRGFYWCDITAWTKQQPGQAWTKATSAESNKVRIDFQENGPSFSIAIQSDDTSVYPSKTAKMKCSLSVSGSSPTTDDLAYEVRWFFTRLRGGQTTTQVASVNRFGVVKTEIRNSSSEISIERTDAHTYLMNIFSTQDSDSGEYYCVATPWYLSASTGAWTQAGELTSSRVFLTVQFAVWDSLKLPLLYGASASLGVGLFSLVLGLVCAQCCCRNTSHIPRSRSKLSDMEMD</sequence>
<dbReference type="PANTHER" id="PTHR12207:SF3">
    <property type="entry name" value="PROSTAGLANDIN F2 RECEPTOR NEGATIVE REGULATOR"/>
    <property type="match status" value="1"/>
</dbReference>
<feature type="chain" id="PRO_5043927441" description="Ig-like domain-containing protein" evidence="10">
    <location>
        <begin position="23"/>
        <end position="889"/>
    </location>
</feature>
<dbReference type="SUPFAM" id="SSF48726">
    <property type="entry name" value="Immunoglobulin"/>
    <property type="match status" value="5"/>
</dbReference>
<accession>A0AAQ6IM22</accession>
<dbReference type="FunFam" id="2.60.40.10:FF:000191">
    <property type="entry name" value="Immunoglobulin superfamily member 3"/>
    <property type="match status" value="1"/>
</dbReference>
<dbReference type="InterPro" id="IPR007110">
    <property type="entry name" value="Ig-like_dom"/>
</dbReference>
<dbReference type="InterPro" id="IPR051102">
    <property type="entry name" value="IgSF_V-set/TM_domain"/>
</dbReference>
<dbReference type="InterPro" id="IPR036179">
    <property type="entry name" value="Ig-like_dom_sf"/>
</dbReference>
<dbReference type="FunFam" id="2.60.40.10:FF:002026">
    <property type="entry name" value="Prostaglandin F2 receptor inhibitor"/>
    <property type="match status" value="1"/>
</dbReference>